<protein>
    <submittedName>
        <fullName evidence="1">Uncharacterized protein</fullName>
    </submittedName>
</protein>
<evidence type="ECO:0000313" key="2">
    <source>
        <dbReference type="Proteomes" id="UP001387293"/>
    </source>
</evidence>
<dbReference type="RefSeq" id="WP_337108613.1">
    <property type="nucleotide sequence ID" value="NZ_JAPYKS010000024.1"/>
</dbReference>
<accession>A0ABU8L5E4</accession>
<keyword evidence="2" id="KW-1185">Reference proteome</keyword>
<comment type="caution">
    <text evidence="1">The sequence shown here is derived from an EMBL/GenBank/DDBJ whole genome shotgun (WGS) entry which is preliminary data.</text>
</comment>
<gene>
    <name evidence="1" type="ORF">O7A60_26020</name>
</gene>
<reference evidence="1 2" key="1">
    <citation type="submission" date="2022-12" db="EMBL/GenBank/DDBJ databases">
        <authorList>
            <person name="Muema E."/>
        </authorList>
    </citation>
    <scope>NUCLEOTIDE SEQUENCE [LARGE SCALE GENOMIC DNA]</scope>
    <source>
        <strain evidence="2">1326</strain>
    </source>
</reference>
<dbReference type="Proteomes" id="UP001387293">
    <property type="component" value="Unassembled WGS sequence"/>
</dbReference>
<name>A0ABU8L5E4_9HYPH</name>
<sequence length="70" mass="7809">MRGLPKDVDADAVIEIGRYLDDRGKRARISVHEAIRIVRKKTRTKLTDAGLEELIVECAAARHLAIVLDS</sequence>
<evidence type="ECO:0000313" key="1">
    <source>
        <dbReference type="EMBL" id="MEI9412189.1"/>
    </source>
</evidence>
<proteinExistence type="predicted"/>
<organism evidence="1 2">
    <name type="scientific">Mesorhizobium salmacidum</name>
    <dbReference type="NCBI Taxonomy" id="3015171"/>
    <lineage>
        <taxon>Bacteria</taxon>
        <taxon>Pseudomonadati</taxon>
        <taxon>Pseudomonadota</taxon>
        <taxon>Alphaproteobacteria</taxon>
        <taxon>Hyphomicrobiales</taxon>
        <taxon>Phyllobacteriaceae</taxon>
        <taxon>Mesorhizobium</taxon>
    </lineage>
</organism>
<dbReference type="EMBL" id="JAPYKS010000024">
    <property type="protein sequence ID" value="MEI9412189.1"/>
    <property type="molecule type" value="Genomic_DNA"/>
</dbReference>